<protein>
    <submittedName>
        <fullName evidence="1">Uncharacterized protein</fullName>
    </submittedName>
</protein>
<dbReference type="EMBL" id="VWVM01000001">
    <property type="protein sequence ID" value="KAA6128982.1"/>
    <property type="molecule type" value="Genomic_DNA"/>
</dbReference>
<accession>A0AB34CRR3</accession>
<reference evidence="1 2" key="1">
    <citation type="submission" date="2019-09" db="EMBL/GenBank/DDBJ databases">
        <title>Genomic diversity of phyloplane-associated Pantoea species in Pakistan cotton crop.</title>
        <authorList>
            <person name="Tufail M.R."/>
            <person name="Cook D.R."/>
        </authorList>
    </citation>
    <scope>NUCLEOTIDE SEQUENCE [LARGE SCALE GENOMIC DNA]</scope>
    <source>
        <strain evidence="1 2">B_8</strain>
    </source>
</reference>
<dbReference type="Proteomes" id="UP000324255">
    <property type="component" value="Unassembled WGS sequence"/>
</dbReference>
<evidence type="ECO:0000313" key="2">
    <source>
        <dbReference type="Proteomes" id="UP000324255"/>
    </source>
</evidence>
<sequence>MIEAAIKSELEAISGMPVYPLLLPDELQEGITFQRISDPEVEDGLVRTGLIAGRFQISMYRIDQYTDLVLLERKIWSAWRDIRHGYIGGYPVQYVERGNIVQDRATLTSKSIQYRLVRDFTLYFFEDTT</sequence>
<comment type="caution">
    <text evidence="1">The sequence shown here is derived from an EMBL/GenBank/DDBJ whole genome shotgun (WGS) entry which is preliminary data.</text>
</comment>
<organism evidence="1 2">
    <name type="scientific">Candidatus Pantoea gossypiicola</name>
    <dbReference type="NCBI Taxonomy" id="2608008"/>
    <lineage>
        <taxon>Bacteria</taxon>
        <taxon>Pseudomonadati</taxon>
        <taxon>Pseudomonadota</taxon>
        <taxon>Gammaproteobacteria</taxon>
        <taxon>Enterobacterales</taxon>
        <taxon>Erwiniaceae</taxon>
        <taxon>Pantoea</taxon>
    </lineage>
</organism>
<name>A0AB34CRR3_9GAMM</name>
<gene>
    <name evidence="1" type="ORF">F3I20_01385</name>
</gene>
<evidence type="ECO:0000313" key="1">
    <source>
        <dbReference type="EMBL" id="KAA6128982.1"/>
    </source>
</evidence>
<proteinExistence type="predicted"/>
<dbReference type="AlphaFoldDB" id="A0AB34CRR3"/>
<dbReference type="RefSeq" id="WP_150019205.1">
    <property type="nucleotide sequence ID" value="NZ_VWVM01000001.1"/>
</dbReference>
<keyword evidence="2" id="KW-1185">Reference proteome</keyword>